<gene>
    <name evidence="5" type="primary">LOC111015335</name>
</gene>
<dbReference type="GO" id="GO:0009611">
    <property type="term" value="P:response to wounding"/>
    <property type="evidence" value="ECO:0007669"/>
    <property type="project" value="InterPro"/>
</dbReference>
<dbReference type="PANTHER" id="PTHR33091:SF53">
    <property type="entry name" value="OS08G0441300 PROTEIN"/>
    <property type="match status" value="1"/>
</dbReference>
<keyword evidence="2" id="KW-0646">Protease inhibitor</keyword>
<organism evidence="4 5">
    <name type="scientific">Momordica charantia</name>
    <name type="common">Bitter gourd</name>
    <name type="synonym">Balsam pear</name>
    <dbReference type="NCBI Taxonomy" id="3673"/>
    <lineage>
        <taxon>Eukaryota</taxon>
        <taxon>Viridiplantae</taxon>
        <taxon>Streptophyta</taxon>
        <taxon>Embryophyta</taxon>
        <taxon>Tracheophyta</taxon>
        <taxon>Spermatophyta</taxon>
        <taxon>Magnoliopsida</taxon>
        <taxon>eudicotyledons</taxon>
        <taxon>Gunneridae</taxon>
        <taxon>Pentapetalae</taxon>
        <taxon>rosids</taxon>
        <taxon>fabids</taxon>
        <taxon>Cucurbitales</taxon>
        <taxon>Cucurbitaceae</taxon>
        <taxon>Momordiceae</taxon>
        <taxon>Momordica</taxon>
    </lineage>
</organism>
<dbReference type="KEGG" id="mcha:111015335"/>
<dbReference type="GeneID" id="111015335"/>
<evidence type="ECO:0000256" key="3">
    <source>
        <dbReference type="ARBA" id="ARBA00022900"/>
    </source>
</evidence>
<evidence type="ECO:0000313" key="5">
    <source>
        <dbReference type="RefSeq" id="XP_022146026.1"/>
    </source>
</evidence>
<dbReference type="GO" id="GO:0004867">
    <property type="term" value="F:serine-type endopeptidase inhibitor activity"/>
    <property type="evidence" value="ECO:0007669"/>
    <property type="project" value="UniProtKB-KW"/>
</dbReference>
<comment type="similarity">
    <text evidence="1">Belongs to the protease inhibitor I13 (potato type I serine protease inhibitor) family.</text>
</comment>
<dbReference type="PROSITE" id="PS00285">
    <property type="entry name" value="POTATO_INHIBITOR"/>
    <property type="match status" value="1"/>
</dbReference>
<dbReference type="Gene3D" id="3.30.10.10">
    <property type="entry name" value="Trypsin Inhibitor V, subunit A"/>
    <property type="match status" value="1"/>
</dbReference>
<evidence type="ECO:0000256" key="1">
    <source>
        <dbReference type="ARBA" id="ARBA00008210"/>
    </source>
</evidence>
<protein>
    <submittedName>
        <fullName evidence="5">Inhibitor of trypsin and hageman factor-like</fullName>
    </submittedName>
</protein>
<dbReference type="SUPFAM" id="SSF54654">
    <property type="entry name" value="CI-2 family of serine protease inhibitors"/>
    <property type="match status" value="1"/>
</dbReference>
<keyword evidence="4" id="KW-1185">Reference proteome</keyword>
<dbReference type="InterPro" id="IPR000864">
    <property type="entry name" value="Prot_inh_pot1"/>
</dbReference>
<dbReference type="RefSeq" id="XP_022146026.1">
    <property type="nucleotide sequence ID" value="XM_022290334.1"/>
</dbReference>
<reference evidence="5" key="1">
    <citation type="submission" date="2025-08" db="UniProtKB">
        <authorList>
            <consortium name="RefSeq"/>
        </authorList>
    </citation>
    <scope>IDENTIFICATION</scope>
    <source>
        <strain evidence="5">OHB3-1</strain>
    </source>
</reference>
<sequence length="79" mass="8628">MSAPSDLQSSGLEVPGRQEWPELVGVKVSVAALIIKRENAKLEPTVLLAGSPVTLDYRPYRVRIFKNIEDVVVGIPRTG</sequence>
<dbReference type="OrthoDB" id="10013825at2759"/>
<dbReference type="InterPro" id="IPR036354">
    <property type="entry name" value="Prot_inh_pot1_sf"/>
</dbReference>
<accession>A0A6J1CY53</accession>
<dbReference type="Proteomes" id="UP000504603">
    <property type="component" value="Unplaced"/>
</dbReference>
<name>A0A6J1CY53_MOMCH</name>
<keyword evidence="3" id="KW-0722">Serine protease inhibitor</keyword>
<dbReference type="Pfam" id="PF00280">
    <property type="entry name" value="potato_inhibit"/>
    <property type="match status" value="1"/>
</dbReference>
<evidence type="ECO:0000256" key="2">
    <source>
        <dbReference type="ARBA" id="ARBA00022690"/>
    </source>
</evidence>
<dbReference type="PANTHER" id="PTHR33091">
    <property type="entry name" value="PROTEIN, PUTATIVE, EXPRESSED-RELATED"/>
    <property type="match status" value="1"/>
</dbReference>
<dbReference type="PRINTS" id="PR00292">
    <property type="entry name" value="POTATOINHBTR"/>
</dbReference>
<proteinExistence type="inferred from homology"/>
<evidence type="ECO:0000313" key="4">
    <source>
        <dbReference type="Proteomes" id="UP000504603"/>
    </source>
</evidence>
<dbReference type="AlphaFoldDB" id="A0A6J1CY53"/>